<keyword evidence="9" id="KW-1185">Reference proteome</keyword>
<dbReference type="Gene3D" id="3.40.30.10">
    <property type="entry name" value="Glutaredoxin"/>
    <property type="match status" value="1"/>
</dbReference>
<keyword evidence="3" id="KW-0735">Signal-anchor</keyword>
<evidence type="ECO:0000313" key="9">
    <source>
        <dbReference type="Proteomes" id="UP000255467"/>
    </source>
</evidence>
<keyword evidence="6" id="KW-0472">Membrane</keyword>
<dbReference type="PROSITE" id="PS00194">
    <property type="entry name" value="THIOREDOXIN_1"/>
    <property type="match status" value="1"/>
</dbReference>
<dbReference type="EMBL" id="UGRY01000002">
    <property type="protein sequence ID" value="SUA75431.1"/>
    <property type="molecule type" value="Genomic_DNA"/>
</dbReference>
<proteinExistence type="predicted"/>
<evidence type="ECO:0000256" key="2">
    <source>
        <dbReference type="ARBA" id="ARBA00022748"/>
    </source>
</evidence>
<dbReference type="AlphaFoldDB" id="A0A378YFZ5"/>
<feature type="domain" description="Thioredoxin" evidence="7">
    <location>
        <begin position="80"/>
        <end position="221"/>
    </location>
</feature>
<reference evidence="8 9" key="1">
    <citation type="submission" date="2018-06" db="EMBL/GenBank/DDBJ databases">
        <authorList>
            <consortium name="Pathogen Informatics"/>
            <person name="Doyle S."/>
        </authorList>
    </citation>
    <scope>NUCLEOTIDE SEQUENCE [LARGE SCALE GENOMIC DNA]</scope>
    <source>
        <strain evidence="8 9">NCTC1934</strain>
    </source>
</reference>
<keyword evidence="6" id="KW-1133">Transmembrane helix</keyword>
<name>A0A378YFZ5_9NOCA</name>
<dbReference type="InterPro" id="IPR013766">
    <property type="entry name" value="Thioredoxin_domain"/>
</dbReference>
<organism evidence="8 9">
    <name type="scientific">Nocardia otitidiscaviarum</name>
    <dbReference type="NCBI Taxonomy" id="1823"/>
    <lineage>
        <taxon>Bacteria</taxon>
        <taxon>Bacillati</taxon>
        <taxon>Actinomycetota</taxon>
        <taxon>Actinomycetes</taxon>
        <taxon>Mycobacteriales</taxon>
        <taxon>Nocardiaceae</taxon>
        <taxon>Nocardia</taxon>
    </lineage>
</organism>
<dbReference type="InterPro" id="IPR050553">
    <property type="entry name" value="Thioredoxin_ResA/DsbE_sf"/>
</dbReference>
<dbReference type="SUPFAM" id="SSF52833">
    <property type="entry name" value="Thioredoxin-like"/>
    <property type="match status" value="1"/>
</dbReference>
<dbReference type="GO" id="GO:0017004">
    <property type="term" value="P:cytochrome complex assembly"/>
    <property type="evidence" value="ECO:0007669"/>
    <property type="project" value="UniProtKB-KW"/>
</dbReference>
<evidence type="ECO:0000256" key="4">
    <source>
        <dbReference type="ARBA" id="ARBA00023157"/>
    </source>
</evidence>
<keyword evidence="2" id="KW-0201">Cytochrome c-type biogenesis</keyword>
<keyword evidence="5" id="KW-0676">Redox-active center</keyword>
<dbReference type="GO" id="GO:0016491">
    <property type="term" value="F:oxidoreductase activity"/>
    <property type="evidence" value="ECO:0007669"/>
    <property type="project" value="InterPro"/>
</dbReference>
<dbReference type="PANTHER" id="PTHR42852:SF6">
    <property type="entry name" value="THIOL:DISULFIDE INTERCHANGE PROTEIN DSBE"/>
    <property type="match status" value="1"/>
</dbReference>
<keyword evidence="6" id="KW-0812">Transmembrane</keyword>
<dbReference type="Pfam" id="PF08534">
    <property type="entry name" value="Redoxin"/>
    <property type="match status" value="1"/>
</dbReference>
<accession>A0A378YFZ5</accession>
<gene>
    <name evidence="8" type="primary">resA_2</name>
    <name evidence="8" type="ORF">NCTC1934_02078</name>
</gene>
<dbReference type="InterPro" id="IPR036249">
    <property type="entry name" value="Thioredoxin-like_sf"/>
</dbReference>
<dbReference type="PROSITE" id="PS51352">
    <property type="entry name" value="THIOREDOXIN_2"/>
    <property type="match status" value="1"/>
</dbReference>
<dbReference type="InterPro" id="IPR013740">
    <property type="entry name" value="Redoxin"/>
</dbReference>
<evidence type="ECO:0000256" key="5">
    <source>
        <dbReference type="ARBA" id="ARBA00023284"/>
    </source>
</evidence>
<dbReference type="Proteomes" id="UP000255467">
    <property type="component" value="Unassembled WGS sequence"/>
</dbReference>
<dbReference type="PANTHER" id="PTHR42852">
    <property type="entry name" value="THIOL:DISULFIDE INTERCHANGE PROTEIN DSBE"/>
    <property type="match status" value="1"/>
</dbReference>
<evidence type="ECO:0000259" key="7">
    <source>
        <dbReference type="PROSITE" id="PS51352"/>
    </source>
</evidence>
<dbReference type="GO" id="GO:0030313">
    <property type="term" value="C:cell envelope"/>
    <property type="evidence" value="ECO:0007669"/>
    <property type="project" value="UniProtKB-SubCell"/>
</dbReference>
<evidence type="ECO:0000313" key="8">
    <source>
        <dbReference type="EMBL" id="SUA75431.1"/>
    </source>
</evidence>
<protein>
    <submittedName>
        <fullName evidence="8">Thiol-disulfide oxidoreductase resA</fullName>
    </submittedName>
</protein>
<dbReference type="CDD" id="cd02966">
    <property type="entry name" value="TlpA_like_family"/>
    <property type="match status" value="1"/>
</dbReference>
<sequence length="224" mass="23249">MRPERSGDEQRSRGLSHRPVLRWGLLAVVVAVALTVALWPRDASDDTTAEGGATRPVPVVSEQDRAAAALAACPRPGGAPVGDGPLRGITLTCLADGQPVDLAAALAGKPALLNLWAYWCGPCAEELPLLQQFSDRAAGAVTVLTVHSDPDAVKALVRLTDLGVHLPGVADADARVRVAVGTGPYYPQSVLLRADGTVADIVRRTFTSVDDIAATVDAQLGVQA</sequence>
<dbReference type="InterPro" id="IPR017937">
    <property type="entry name" value="Thioredoxin_CS"/>
</dbReference>
<evidence type="ECO:0000256" key="6">
    <source>
        <dbReference type="SAM" id="Phobius"/>
    </source>
</evidence>
<dbReference type="STRING" id="1406858.GCA_000710895_00210"/>
<evidence type="ECO:0000256" key="3">
    <source>
        <dbReference type="ARBA" id="ARBA00022968"/>
    </source>
</evidence>
<comment type="subcellular location">
    <subcellularLocation>
        <location evidence="1">Cell envelope</location>
    </subcellularLocation>
</comment>
<evidence type="ECO:0000256" key="1">
    <source>
        <dbReference type="ARBA" id="ARBA00004196"/>
    </source>
</evidence>
<keyword evidence="4" id="KW-1015">Disulfide bond</keyword>
<feature type="transmembrane region" description="Helical" evidence="6">
    <location>
        <begin position="20"/>
        <end position="39"/>
    </location>
</feature>